<comment type="subcellular location">
    <subcellularLocation>
        <location evidence="5">Cytoplasm</location>
    </subcellularLocation>
</comment>
<accession>A0ABV2BRV7</accession>
<dbReference type="HAMAP" id="MF_00376">
    <property type="entry name" value="Dephospho_CoA_kinase"/>
    <property type="match status" value="1"/>
</dbReference>
<keyword evidence="2 5" id="KW-0547">Nucleotide-binding</keyword>
<evidence type="ECO:0000313" key="8">
    <source>
        <dbReference type="Proteomes" id="UP001548189"/>
    </source>
</evidence>
<dbReference type="EMBL" id="JBEVCJ010000005">
    <property type="protein sequence ID" value="MET1254664.1"/>
    <property type="molecule type" value="Genomic_DNA"/>
</dbReference>
<protein>
    <recommendedName>
        <fullName evidence="5 6">Dephospho-CoA kinase</fullName>
        <ecNumber evidence="5 6">2.7.1.24</ecNumber>
    </recommendedName>
    <alternativeName>
        <fullName evidence="5">Dephosphocoenzyme A kinase</fullName>
    </alternativeName>
</protein>
<comment type="catalytic activity">
    <reaction evidence="5">
        <text>3'-dephospho-CoA + ATP = ADP + CoA + H(+)</text>
        <dbReference type="Rhea" id="RHEA:18245"/>
        <dbReference type="ChEBI" id="CHEBI:15378"/>
        <dbReference type="ChEBI" id="CHEBI:30616"/>
        <dbReference type="ChEBI" id="CHEBI:57287"/>
        <dbReference type="ChEBI" id="CHEBI:57328"/>
        <dbReference type="ChEBI" id="CHEBI:456216"/>
        <dbReference type="EC" id="2.7.1.24"/>
    </reaction>
</comment>
<keyword evidence="5" id="KW-0963">Cytoplasm</keyword>
<dbReference type="CDD" id="cd02022">
    <property type="entry name" value="DPCK"/>
    <property type="match status" value="1"/>
</dbReference>
<dbReference type="Gene3D" id="3.40.50.300">
    <property type="entry name" value="P-loop containing nucleotide triphosphate hydrolases"/>
    <property type="match status" value="1"/>
</dbReference>
<dbReference type="Proteomes" id="UP001548189">
    <property type="component" value="Unassembled WGS sequence"/>
</dbReference>
<evidence type="ECO:0000256" key="6">
    <source>
        <dbReference type="NCBIfam" id="TIGR00152"/>
    </source>
</evidence>
<comment type="pathway">
    <text evidence="5">Cofactor biosynthesis; coenzyme A biosynthesis; CoA from (R)-pantothenate: step 5/5.</text>
</comment>
<comment type="caution">
    <text evidence="7">The sequence shown here is derived from an EMBL/GenBank/DDBJ whole genome shotgun (WGS) entry which is preliminary data.</text>
</comment>
<keyword evidence="8" id="KW-1185">Reference proteome</keyword>
<feature type="binding site" evidence="5">
    <location>
        <begin position="19"/>
        <end position="24"/>
    </location>
    <ligand>
        <name>ATP</name>
        <dbReference type="ChEBI" id="CHEBI:30616"/>
    </ligand>
</feature>
<dbReference type="EC" id="2.7.1.24" evidence="5 6"/>
<comment type="similarity">
    <text evidence="1 5">Belongs to the CoaE family.</text>
</comment>
<keyword evidence="5 7" id="KW-0418">Kinase</keyword>
<gene>
    <name evidence="5 7" type="primary">coaE</name>
    <name evidence="7" type="ORF">ABVT43_05955</name>
</gene>
<dbReference type="InterPro" id="IPR027417">
    <property type="entry name" value="P-loop_NTPase"/>
</dbReference>
<evidence type="ECO:0000256" key="2">
    <source>
        <dbReference type="ARBA" id="ARBA00022741"/>
    </source>
</evidence>
<evidence type="ECO:0000256" key="4">
    <source>
        <dbReference type="ARBA" id="ARBA00022993"/>
    </source>
</evidence>
<keyword evidence="5 7" id="KW-0808">Transferase</keyword>
<dbReference type="SUPFAM" id="SSF52540">
    <property type="entry name" value="P-loop containing nucleoside triphosphate hydrolases"/>
    <property type="match status" value="1"/>
</dbReference>
<evidence type="ECO:0000256" key="3">
    <source>
        <dbReference type="ARBA" id="ARBA00022840"/>
    </source>
</evidence>
<dbReference type="Pfam" id="PF01121">
    <property type="entry name" value="CoaE"/>
    <property type="match status" value="1"/>
</dbReference>
<proteinExistence type="inferred from homology"/>
<evidence type="ECO:0000313" key="7">
    <source>
        <dbReference type="EMBL" id="MET1254664.1"/>
    </source>
</evidence>
<organism evidence="7 8">
    <name type="scientific">Aliikangiella maris</name>
    <dbReference type="NCBI Taxonomy" id="3162458"/>
    <lineage>
        <taxon>Bacteria</taxon>
        <taxon>Pseudomonadati</taxon>
        <taxon>Pseudomonadota</taxon>
        <taxon>Gammaproteobacteria</taxon>
        <taxon>Oceanospirillales</taxon>
        <taxon>Pleioneaceae</taxon>
        <taxon>Aliikangiella</taxon>
    </lineage>
</organism>
<keyword evidence="4 5" id="KW-0173">Coenzyme A biosynthesis</keyword>
<evidence type="ECO:0000256" key="5">
    <source>
        <dbReference type="HAMAP-Rule" id="MF_00376"/>
    </source>
</evidence>
<dbReference type="NCBIfam" id="TIGR00152">
    <property type="entry name" value="dephospho-CoA kinase"/>
    <property type="match status" value="1"/>
</dbReference>
<dbReference type="RefSeq" id="WP_353874243.1">
    <property type="nucleotide sequence ID" value="NZ_JBEVCJ010000005.1"/>
</dbReference>
<dbReference type="PANTHER" id="PTHR10695:SF46">
    <property type="entry name" value="BIFUNCTIONAL COENZYME A SYNTHASE-RELATED"/>
    <property type="match status" value="1"/>
</dbReference>
<comment type="function">
    <text evidence="5">Catalyzes the phosphorylation of the 3'-hydroxyl group of dephosphocoenzyme A to form coenzyme A.</text>
</comment>
<dbReference type="PROSITE" id="PS51219">
    <property type="entry name" value="DPCK"/>
    <property type="match status" value="1"/>
</dbReference>
<dbReference type="GO" id="GO:0004140">
    <property type="term" value="F:dephospho-CoA kinase activity"/>
    <property type="evidence" value="ECO:0007669"/>
    <property type="project" value="UniProtKB-EC"/>
</dbReference>
<name>A0ABV2BRV7_9GAMM</name>
<dbReference type="PANTHER" id="PTHR10695">
    <property type="entry name" value="DEPHOSPHO-COA KINASE-RELATED"/>
    <property type="match status" value="1"/>
</dbReference>
<dbReference type="InterPro" id="IPR001977">
    <property type="entry name" value="Depp_CoAkinase"/>
</dbReference>
<sequence length="217" mass="24138">MTPITNNSTLKISLTGGIASGKSQVTRLFSQLGIDIIDADKIARALFAPKAVLLKDLRHQFGDGIFFDSGELNRGALGKIVFNNKAALKWLNELTHPLVADKISQQLTQVQSDYVILDIPLLINQQGIIPTHLKAVTDRVLVVDVCPEIQIQRLCKRDNITQEQALSIINNQSTRQQKLALADDIIDNNTDFSTLERQVNELHRVYLSLASQSKSRN</sequence>
<keyword evidence="3 5" id="KW-0067">ATP-binding</keyword>
<evidence type="ECO:0000256" key="1">
    <source>
        <dbReference type="ARBA" id="ARBA00009018"/>
    </source>
</evidence>
<reference evidence="7 8" key="1">
    <citation type="submission" date="2024-06" db="EMBL/GenBank/DDBJ databases">
        <authorList>
            <person name="Li F."/>
        </authorList>
    </citation>
    <scope>NUCLEOTIDE SEQUENCE [LARGE SCALE GENOMIC DNA]</scope>
    <source>
        <strain evidence="7 8">GXAS 311</strain>
    </source>
</reference>